<evidence type="ECO:0000313" key="5">
    <source>
        <dbReference type="Proteomes" id="UP000054383"/>
    </source>
</evidence>
<dbReference type="OrthoDB" id="5597489at2759"/>
<feature type="compositionally biased region" description="Low complexity" evidence="1">
    <location>
        <begin position="10"/>
        <end position="23"/>
    </location>
</feature>
<feature type="compositionally biased region" description="Polar residues" evidence="1">
    <location>
        <begin position="33"/>
        <end position="43"/>
    </location>
</feature>
<feature type="transmembrane region" description="Helical" evidence="2">
    <location>
        <begin position="252"/>
        <end position="275"/>
    </location>
</feature>
<dbReference type="Proteomes" id="UP000054383">
    <property type="component" value="Unassembled WGS sequence"/>
</dbReference>
<dbReference type="Pfam" id="PF24841">
    <property type="entry name" value="DUF7719"/>
    <property type="match status" value="1"/>
</dbReference>
<organism evidence="4 5">
    <name type="scientific">Talaromyces islandicus</name>
    <name type="common">Penicillium islandicum</name>
    <dbReference type="NCBI Taxonomy" id="28573"/>
    <lineage>
        <taxon>Eukaryota</taxon>
        <taxon>Fungi</taxon>
        <taxon>Dikarya</taxon>
        <taxon>Ascomycota</taxon>
        <taxon>Pezizomycotina</taxon>
        <taxon>Eurotiomycetes</taxon>
        <taxon>Eurotiomycetidae</taxon>
        <taxon>Eurotiales</taxon>
        <taxon>Trichocomaceae</taxon>
        <taxon>Talaromyces</taxon>
        <taxon>Talaromyces sect. Islandici</taxon>
    </lineage>
</organism>
<dbReference type="PANTHER" id="PTHR37846:SF1">
    <property type="entry name" value="DEACETYLASE-LIKE PROTEIN"/>
    <property type="match status" value="1"/>
</dbReference>
<proteinExistence type="predicted"/>
<feature type="region of interest" description="Disordered" evidence="1">
    <location>
        <begin position="85"/>
        <end position="118"/>
    </location>
</feature>
<dbReference type="OMA" id="VGTIWIW"/>
<feature type="compositionally biased region" description="Basic and acidic residues" evidence="1">
    <location>
        <begin position="94"/>
        <end position="106"/>
    </location>
</feature>
<sequence>MAQNRKQRRAAAAAAAATTSSAADIPLKRPPSASESRAQQKSKTLLEIAAERQGQMPRLSPRKQGQGDATLFDMDATETQFIQISPDGGVARFNPEKNAEKGGKEKEEDEGEGEGDASLPPVIDTLLLSTPLTTLHLTLAYLAAHQYAQFVPLGALVWESCFVAFPVLTLCIHVAHGHVVSFNPKTKRGQKKSSRPAEQQVDGLWDLFFGRPSAKTLFFLPLAICLGVHLMRLTNEEGYYAVMKRAPSVGTMWVWCVLEMPPGAGLLAFLAPLGWGVGYMGYAVL</sequence>
<keyword evidence="5" id="KW-1185">Reference proteome</keyword>
<keyword evidence="2" id="KW-0812">Transmembrane</keyword>
<evidence type="ECO:0000313" key="4">
    <source>
        <dbReference type="EMBL" id="CRG90653.1"/>
    </source>
</evidence>
<protein>
    <recommendedName>
        <fullName evidence="3">DUF7719 domain-containing protein</fullName>
    </recommendedName>
</protein>
<evidence type="ECO:0000259" key="3">
    <source>
        <dbReference type="Pfam" id="PF24841"/>
    </source>
</evidence>
<name>A0A0U1M515_TALIS</name>
<feature type="transmembrane region" description="Helical" evidence="2">
    <location>
        <begin position="156"/>
        <end position="175"/>
    </location>
</feature>
<accession>A0A0U1M515</accession>
<dbReference type="STRING" id="28573.A0A0U1M515"/>
<dbReference type="AlphaFoldDB" id="A0A0U1M515"/>
<reference evidence="4 5" key="1">
    <citation type="submission" date="2015-04" db="EMBL/GenBank/DDBJ databases">
        <authorList>
            <person name="Syromyatnikov M.Y."/>
            <person name="Popov V.N."/>
        </authorList>
    </citation>
    <scope>NUCLEOTIDE SEQUENCE [LARGE SCALE GENOMIC DNA]</scope>
    <source>
        <strain evidence="4">WF-38-12</strain>
    </source>
</reference>
<dbReference type="PANTHER" id="PTHR37846">
    <property type="entry name" value="YALI0B21296P"/>
    <property type="match status" value="1"/>
</dbReference>
<keyword evidence="2" id="KW-0472">Membrane</keyword>
<evidence type="ECO:0000256" key="1">
    <source>
        <dbReference type="SAM" id="MobiDB-lite"/>
    </source>
</evidence>
<feature type="transmembrane region" description="Helical" evidence="2">
    <location>
        <begin position="213"/>
        <end position="231"/>
    </location>
</feature>
<feature type="region of interest" description="Disordered" evidence="1">
    <location>
        <begin position="1"/>
        <end position="45"/>
    </location>
</feature>
<dbReference type="InterPro" id="IPR056136">
    <property type="entry name" value="DUF7719"/>
</dbReference>
<feature type="domain" description="DUF7719" evidence="3">
    <location>
        <begin position="216"/>
        <end position="283"/>
    </location>
</feature>
<dbReference type="EMBL" id="CVMT01000008">
    <property type="protein sequence ID" value="CRG90653.1"/>
    <property type="molecule type" value="Genomic_DNA"/>
</dbReference>
<gene>
    <name evidence="4" type="ORF">PISL3812_07697</name>
</gene>
<keyword evidence="2" id="KW-1133">Transmembrane helix</keyword>
<evidence type="ECO:0000256" key="2">
    <source>
        <dbReference type="SAM" id="Phobius"/>
    </source>
</evidence>